<sequence>MFAAVPIRSSHPARFLGPLLLASALSLLAACGSAPPKRSSSQQRNPASAVPLAKNLSWSNRPAEAPPADAANDVLFRAIGLVGTPYRWGGNTPQGGFDCSGLINYIYLTSTGVRLPRTSGEMAALDKPKVDESQLASGDLVFFGRGHVTHVGVYVGKGRFVHAPNSGGTVRLDDLDGAYWKQNFVYGRRVLN</sequence>
<feature type="chain" id="PRO_5009853152" evidence="5">
    <location>
        <begin position="30"/>
        <end position="192"/>
    </location>
</feature>
<dbReference type="EMBL" id="CP017480">
    <property type="protein sequence ID" value="APG02605.1"/>
    <property type="molecule type" value="Genomic_DNA"/>
</dbReference>
<dbReference type="InterPro" id="IPR051202">
    <property type="entry name" value="Peptidase_C40"/>
</dbReference>
<dbReference type="SUPFAM" id="SSF54001">
    <property type="entry name" value="Cysteine proteinases"/>
    <property type="match status" value="1"/>
</dbReference>
<dbReference type="GO" id="GO:0006508">
    <property type="term" value="P:proteolysis"/>
    <property type="evidence" value="ECO:0007669"/>
    <property type="project" value="UniProtKB-KW"/>
</dbReference>
<reference evidence="8" key="1">
    <citation type="submission" date="2016-09" db="EMBL/GenBank/DDBJ databases">
        <authorList>
            <person name="Lysoe E."/>
        </authorList>
    </citation>
    <scope>NUCLEOTIDE SEQUENCE [LARGE SCALE GENOMIC DNA]</scope>
    <source>
        <strain evidence="8">LJ96T</strain>
    </source>
</reference>
<dbReference type="OrthoDB" id="9807055at2"/>
<dbReference type="RefSeq" id="WP_046978471.1">
    <property type="nucleotide sequence ID" value="NZ_CP017480.1"/>
</dbReference>
<dbReference type="InterPro" id="IPR038765">
    <property type="entry name" value="Papain-like_cys_pep_sf"/>
</dbReference>
<dbReference type="AlphaFoldDB" id="A0A1L3ENH3"/>
<keyword evidence="5" id="KW-0732">Signal</keyword>
<dbReference type="Gene3D" id="3.90.1720.10">
    <property type="entry name" value="endopeptidase domain like (from Nostoc punctiforme)"/>
    <property type="match status" value="1"/>
</dbReference>
<dbReference type="KEGG" id="lrz:BJI69_00910"/>
<evidence type="ECO:0000256" key="2">
    <source>
        <dbReference type="ARBA" id="ARBA00022670"/>
    </source>
</evidence>
<comment type="similarity">
    <text evidence="1">Belongs to the peptidase C40 family.</text>
</comment>
<evidence type="ECO:0000313" key="8">
    <source>
        <dbReference type="Proteomes" id="UP000182987"/>
    </source>
</evidence>
<keyword evidence="4" id="KW-0788">Thiol protease</keyword>
<dbReference type="Pfam" id="PF00877">
    <property type="entry name" value="NLPC_P60"/>
    <property type="match status" value="1"/>
</dbReference>
<proteinExistence type="inferred from homology"/>
<evidence type="ECO:0000313" key="7">
    <source>
        <dbReference type="EMBL" id="APG02605.1"/>
    </source>
</evidence>
<gene>
    <name evidence="7" type="ORF">BJI69_00910</name>
</gene>
<accession>A0A1L3ENH3</accession>
<organism evidence="7 8">
    <name type="scientific">Luteibacter rhizovicinus DSM 16549</name>
    <dbReference type="NCBI Taxonomy" id="1440763"/>
    <lineage>
        <taxon>Bacteria</taxon>
        <taxon>Pseudomonadati</taxon>
        <taxon>Pseudomonadota</taxon>
        <taxon>Gammaproteobacteria</taxon>
        <taxon>Lysobacterales</taxon>
        <taxon>Rhodanobacteraceae</taxon>
        <taxon>Luteibacter</taxon>
    </lineage>
</organism>
<feature type="signal peptide" evidence="5">
    <location>
        <begin position="1"/>
        <end position="29"/>
    </location>
</feature>
<keyword evidence="8" id="KW-1185">Reference proteome</keyword>
<dbReference type="PANTHER" id="PTHR47053">
    <property type="entry name" value="MUREIN DD-ENDOPEPTIDASE MEPH-RELATED"/>
    <property type="match status" value="1"/>
</dbReference>
<feature type="domain" description="NlpC/P60" evidence="6">
    <location>
        <begin position="68"/>
        <end position="191"/>
    </location>
</feature>
<dbReference type="GO" id="GO:0008234">
    <property type="term" value="F:cysteine-type peptidase activity"/>
    <property type="evidence" value="ECO:0007669"/>
    <property type="project" value="UniProtKB-KW"/>
</dbReference>
<protein>
    <submittedName>
        <fullName evidence="7">Hydrolase</fullName>
    </submittedName>
</protein>
<dbReference type="InterPro" id="IPR000064">
    <property type="entry name" value="NLP_P60_dom"/>
</dbReference>
<keyword evidence="2" id="KW-0645">Protease</keyword>
<dbReference type="Proteomes" id="UP000182987">
    <property type="component" value="Chromosome"/>
</dbReference>
<evidence type="ECO:0000256" key="4">
    <source>
        <dbReference type="ARBA" id="ARBA00022807"/>
    </source>
</evidence>
<evidence type="ECO:0000256" key="1">
    <source>
        <dbReference type="ARBA" id="ARBA00007074"/>
    </source>
</evidence>
<keyword evidence="3 7" id="KW-0378">Hydrolase</keyword>
<dbReference type="PANTHER" id="PTHR47053:SF1">
    <property type="entry name" value="MUREIN DD-ENDOPEPTIDASE MEPH-RELATED"/>
    <property type="match status" value="1"/>
</dbReference>
<evidence type="ECO:0000256" key="5">
    <source>
        <dbReference type="SAM" id="SignalP"/>
    </source>
</evidence>
<dbReference type="PROSITE" id="PS51935">
    <property type="entry name" value="NLPC_P60"/>
    <property type="match status" value="1"/>
</dbReference>
<evidence type="ECO:0000259" key="6">
    <source>
        <dbReference type="PROSITE" id="PS51935"/>
    </source>
</evidence>
<evidence type="ECO:0000256" key="3">
    <source>
        <dbReference type="ARBA" id="ARBA00022801"/>
    </source>
</evidence>
<name>A0A1L3ENH3_9GAMM</name>
<dbReference type="STRING" id="1440763.BJI69_00910"/>